<name>A0A4Q1BIX7_TREME</name>
<accession>A0A4Q1BIX7</accession>
<feature type="compositionally biased region" description="Low complexity" evidence="1">
    <location>
        <begin position="20"/>
        <end position="32"/>
    </location>
</feature>
<keyword evidence="3" id="KW-1185">Reference proteome</keyword>
<protein>
    <submittedName>
        <fullName evidence="2">Uncharacterized protein</fullName>
    </submittedName>
</protein>
<sequence>MAHLLPSPQLAGSDRATTQPSNPSRLSPSLSPSEDRSSSFHSTTEMATSPRMPGSGLSSPRLGRSHIPTHPINTAVSTSSAVRTPSPSPLPSPVSPTASGEGLSKRLSWNRHQSGQAGGLAVATQQNISPRLPSIGDEPAKQAVWSPSDEETTQVLRSPYLEGHDDYIEEWDLSAGLHSIPTVPPPHRPLHSAPPTAPASYAPDDPLSPWTTNPYRHKSLGDLPYSAQMSSDSMTSLEGSNAPIDDMELLTAPDSSAISAKHRRQPSKRVYDNHGLARPSAPRRLAS</sequence>
<proteinExistence type="predicted"/>
<organism evidence="2 3">
    <name type="scientific">Tremella mesenterica</name>
    <name type="common">Jelly fungus</name>
    <dbReference type="NCBI Taxonomy" id="5217"/>
    <lineage>
        <taxon>Eukaryota</taxon>
        <taxon>Fungi</taxon>
        <taxon>Dikarya</taxon>
        <taxon>Basidiomycota</taxon>
        <taxon>Agaricomycotina</taxon>
        <taxon>Tremellomycetes</taxon>
        <taxon>Tremellales</taxon>
        <taxon>Tremellaceae</taxon>
        <taxon>Tremella</taxon>
    </lineage>
</organism>
<dbReference type="EMBL" id="SDIL01000064">
    <property type="protein sequence ID" value="RXK37618.1"/>
    <property type="molecule type" value="Genomic_DNA"/>
</dbReference>
<dbReference type="InParanoid" id="A0A4Q1BIX7"/>
<evidence type="ECO:0000313" key="3">
    <source>
        <dbReference type="Proteomes" id="UP000289152"/>
    </source>
</evidence>
<comment type="caution">
    <text evidence="2">The sequence shown here is derived from an EMBL/GenBank/DDBJ whole genome shotgun (WGS) entry which is preliminary data.</text>
</comment>
<feature type="compositionally biased region" description="Low complexity" evidence="1">
    <location>
        <begin position="53"/>
        <end position="62"/>
    </location>
</feature>
<dbReference type="AlphaFoldDB" id="A0A4Q1BIX7"/>
<reference evidence="2 3" key="1">
    <citation type="submission" date="2016-06" db="EMBL/GenBank/DDBJ databases">
        <title>Evolution of pathogenesis and genome organization in the Tremellales.</title>
        <authorList>
            <person name="Cuomo C."/>
            <person name="Litvintseva A."/>
            <person name="Heitman J."/>
            <person name="Chen Y."/>
            <person name="Sun S."/>
            <person name="Springer D."/>
            <person name="Dromer F."/>
            <person name="Young S."/>
            <person name="Zeng Q."/>
            <person name="Chapman S."/>
            <person name="Gujja S."/>
            <person name="Saif S."/>
            <person name="Birren B."/>
        </authorList>
    </citation>
    <scope>NUCLEOTIDE SEQUENCE [LARGE SCALE GENOMIC DNA]</scope>
    <source>
        <strain evidence="2 3">ATCC 28783</strain>
    </source>
</reference>
<feature type="compositionally biased region" description="Polar residues" evidence="1">
    <location>
        <begin position="71"/>
        <end position="83"/>
    </location>
</feature>
<feature type="non-terminal residue" evidence="2">
    <location>
        <position position="287"/>
    </location>
</feature>
<feature type="compositionally biased region" description="Polar residues" evidence="1">
    <location>
        <begin position="227"/>
        <end position="239"/>
    </location>
</feature>
<evidence type="ECO:0000256" key="1">
    <source>
        <dbReference type="SAM" id="MobiDB-lite"/>
    </source>
</evidence>
<gene>
    <name evidence="2" type="ORF">M231_05094</name>
</gene>
<feature type="region of interest" description="Disordered" evidence="1">
    <location>
        <begin position="1"/>
        <end position="154"/>
    </location>
</feature>
<feature type="region of interest" description="Disordered" evidence="1">
    <location>
        <begin position="179"/>
        <end position="287"/>
    </location>
</feature>
<evidence type="ECO:0000313" key="2">
    <source>
        <dbReference type="EMBL" id="RXK37618.1"/>
    </source>
</evidence>
<dbReference type="Proteomes" id="UP000289152">
    <property type="component" value="Unassembled WGS sequence"/>
</dbReference>
<feature type="compositionally biased region" description="Low complexity" evidence="1">
    <location>
        <begin position="191"/>
        <end position="205"/>
    </location>
</feature>